<evidence type="ECO:0000313" key="2">
    <source>
        <dbReference type="Proteomes" id="UP000298138"/>
    </source>
</evidence>
<dbReference type="AlphaFoldDB" id="A0A4V3SJQ1"/>
<organism evidence="1 2">
    <name type="scientific">Ascodesmis nigricans</name>
    <dbReference type="NCBI Taxonomy" id="341454"/>
    <lineage>
        <taxon>Eukaryota</taxon>
        <taxon>Fungi</taxon>
        <taxon>Dikarya</taxon>
        <taxon>Ascomycota</taxon>
        <taxon>Pezizomycotina</taxon>
        <taxon>Pezizomycetes</taxon>
        <taxon>Pezizales</taxon>
        <taxon>Ascodesmidaceae</taxon>
        <taxon>Ascodesmis</taxon>
    </lineage>
</organism>
<proteinExistence type="predicted"/>
<keyword evidence="2" id="KW-1185">Reference proteome</keyword>
<dbReference type="Proteomes" id="UP000298138">
    <property type="component" value="Unassembled WGS sequence"/>
</dbReference>
<gene>
    <name evidence="1" type="ORF">EX30DRAFT_10576</name>
</gene>
<sequence>MLMGMFGGKYLHDIRLHMSSQQHLQLLLLPYLLHRAPIHNHRPSPDFLSPHPPLKPLIIIRIPCSLHNLHKWRDPLPLPPIAGNLTFRQHHLVAHHPVFLARQHVGNVVQNCCLWDCVEARFDVELDKVEGLLVETMGAERGAEGFEAGVEGVGGEH</sequence>
<evidence type="ECO:0000313" key="1">
    <source>
        <dbReference type="EMBL" id="TGZ84845.1"/>
    </source>
</evidence>
<dbReference type="InParanoid" id="A0A4V3SJQ1"/>
<name>A0A4V3SJQ1_9PEZI</name>
<reference evidence="1 2" key="1">
    <citation type="submission" date="2019-04" db="EMBL/GenBank/DDBJ databases">
        <title>Comparative genomics and transcriptomics to analyze fruiting body development in filamentous ascomycetes.</title>
        <authorList>
            <consortium name="DOE Joint Genome Institute"/>
            <person name="Lutkenhaus R."/>
            <person name="Traeger S."/>
            <person name="Breuer J."/>
            <person name="Kuo A."/>
            <person name="Lipzen A."/>
            <person name="Pangilinan J."/>
            <person name="Dilworth D."/>
            <person name="Sandor L."/>
            <person name="Poggeler S."/>
            <person name="Barry K."/>
            <person name="Grigoriev I.V."/>
            <person name="Nowrousian M."/>
        </authorList>
    </citation>
    <scope>NUCLEOTIDE SEQUENCE [LARGE SCALE GENOMIC DNA]</scope>
    <source>
        <strain evidence="1 2">CBS 389.68</strain>
    </source>
</reference>
<protein>
    <submittedName>
        <fullName evidence="1">Uncharacterized protein</fullName>
    </submittedName>
</protein>
<dbReference type="EMBL" id="ML220112">
    <property type="protein sequence ID" value="TGZ84845.1"/>
    <property type="molecule type" value="Genomic_DNA"/>
</dbReference>
<accession>A0A4V3SJQ1</accession>